<organism evidence="3 4">
    <name type="scientific">Treponema bryantii</name>
    <dbReference type="NCBI Taxonomy" id="163"/>
    <lineage>
        <taxon>Bacteria</taxon>
        <taxon>Pseudomonadati</taxon>
        <taxon>Spirochaetota</taxon>
        <taxon>Spirochaetia</taxon>
        <taxon>Spirochaetales</taxon>
        <taxon>Treponemataceae</taxon>
        <taxon>Treponema</taxon>
    </lineage>
</organism>
<dbReference type="RefSeq" id="WP_074930714.1">
    <property type="nucleotide sequence ID" value="NZ_FORI01000002.1"/>
</dbReference>
<accession>A0A1I3J534</accession>
<dbReference type="OrthoDB" id="9803907at2"/>
<name>A0A1I3J534_9SPIR</name>
<dbReference type="EMBL" id="FORI01000002">
    <property type="protein sequence ID" value="SFI55206.1"/>
    <property type="molecule type" value="Genomic_DNA"/>
</dbReference>
<dbReference type="GO" id="GO:0005524">
    <property type="term" value="F:ATP binding"/>
    <property type="evidence" value="ECO:0007669"/>
    <property type="project" value="UniProtKB-UniRule"/>
</dbReference>
<dbReference type="GO" id="GO:0046872">
    <property type="term" value="F:metal ion binding"/>
    <property type="evidence" value="ECO:0007669"/>
    <property type="project" value="InterPro"/>
</dbReference>
<dbReference type="Proteomes" id="UP000182737">
    <property type="component" value="Unassembled WGS sequence"/>
</dbReference>
<dbReference type="AlphaFoldDB" id="A0A1I3J534"/>
<dbReference type="Pfam" id="PF02655">
    <property type="entry name" value="ATP-grasp_3"/>
    <property type="match status" value="1"/>
</dbReference>
<dbReference type="PANTHER" id="PTHR23132">
    <property type="entry name" value="D-ALANINE--D-ALANINE LIGASE"/>
    <property type="match status" value="1"/>
</dbReference>
<dbReference type="InterPro" id="IPR003806">
    <property type="entry name" value="ATP-grasp_PylC-type"/>
</dbReference>
<evidence type="ECO:0000313" key="4">
    <source>
        <dbReference type="Proteomes" id="UP000182737"/>
    </source>
</evidence>
<proteinExistence type="predicted"/>
<dbReference type="GO" id="GO:0008716">
    <property type="term" value="F:D-alanine-D-alanine ligase activity"/>
    <property type="evidence" value="ECO:0007669"/>
    <property type="project" value="TreeGrafter"/>
</dbReference>
<evidence type="ECO:0000313" key="3">
    <source>
        <dbReference type="EMBL" id="SFI55206.1"/>
    </source>
</evidence>
<keyword evidence="1" id="KW-0067">ATP-binding</keyword>
<dbReference type="InterPro" id="IPR011761">
    <property type="entry name" value="ATP-grasp"/>
</dbReference>
<reference evidence="4" key="1">
    <citation type="submission" date="2016-10" db="EMBL/GenBank/DDBJ databases">
        <authorList>
            <person name="Varghese N."/>
            <person name="Submissions S."/>
        </authorList>
    </citation>
    <scope>NUCLEOTIDE SEQUENCE [LARGE SCALE GENOMIC DNA]</scope>
    <source>
        <strain evidence="4">XBD1002</strain>
    </source>
</reference>
<evidence type="ECO:0000259" key="2">
    <source>
        <dbReference type="PROSITE" id="PS50975"/>
    </source>
</evidence>
<dbReference type="PROSITE" id="PS50975">
    <property type="entry name" value="ATP_GRASP"/>
    <property type="match status" value="1"/>
</dbReference>
<protein>
    <submittedName>
        <fullName evidence="3">ATP-grasp domain-containing protein</fullName>
    </submittedName>
</protein>
<dbReference type="SUPFAM" id="SSF56059">
    <property type="entry name" value="Glutathione synthetase ATP-binding domain-like"/>
    <property type="match status" value="1"/>
</dbReference>
<keyword evidence="4" id="KW-1185">Reference proteome</keyword>
<gene>
    <name evidence="3" type="ORF">SAMN04487775_102334</name>
</gene>
<feature type="domain" description="ATP-grasp" evidence="2">
    <location>
        <begin position="145"/>
        <end position="347"/>
    </location>
</feature>
<dbReference type="Gene3D" id="3.30.470.20">
    <property type="entry name" value="ATP-grasp fold, B domain"/>
    <property type="match status" value="1"/>
</dbReference>
<evidence type="ECO:0000256" key="1">
    <source>
        <dbReference type="PROSITE-ProRule" id="PRU00409"/>
    </source>
</evidence>
<sequence>MRIVFYSTNSNVFDDKTFKITVMPSNTQVFQEFCAAHPEDEFFCVTQKPGMFLPEDSVGSQEIETGAALKNIRYLPLETDTDTFTETVLSYKPDLAIAMTFWIEPYDWLPVSDAIIGEKLREAGVRTICHSVQTALICFDKWRTHNELARLGFNVPAGVFCDHDLYFCAGSNKEVLRNVYKESVIAQIKNLHLPLIIKDTTGLSSYGMTVVHTYGEAAGYLNSKRNNSNRLIEEFITGRQFGLEIYGTPGNYTVLPPFEFSVNQYGITSPKQSIKLGPCELPVALYEMMLKLAEGLGLCGAAQVDLILDDNGHWHIIEINPRLSGMSYTYSCMLGMSVFEIMYNMVIDQKNTVVDQKNTVIEPVEITADINKFVMSLKLPLMSENQMKKILQIPGVCLLNQTNDLAAKQEREKGFCECIIVAEEKSVLHNAVARFEELFPGDAIILQAKKIIEEKDFTVSEV</sequence>
<keyword evidence="1" id="KW-0547">Nucleotide-binding</keyword>
<dbReference type="PANTHER" id="PTHR23132:SF23">
    <property type="entry name" value="D-ALANINE--D-ALANINE LIGASE B"/>
    <property type="match status" value="1"/>
</dbReference>